<reference evidence="3 4" key="1">
    <citation type="submission" date="2019-11" db="EMBL/GenBank/DDBJ databases">
        <title>Draft genome of Amycolatopsis RM579.</title>
        <authorList>
            <person name="Duangmal K."/>
            <person name="Mingma R."/>
        </authorList>
    </citation>
    <scope>NUCLEOTIDE SEQUENCE [LARGE SCALE GENOMIC DNA]</scope>
    <source>
        <strain evidence="3 4">RM579</strain>
    </source>
</reference>
<dbReference type="EMBL" id="WMBA01000021">
    <property type="protein sequence ID" value="MTD55407.1"/>
    <property type="molecule type" value="Genomic_DNA"/>
</dbReference>
<keyword evidence="4" id="KW-1185">Reference proteome</keyword>
<gene>
    <name evidence="3" type="ORF">GKO32_15675</name>
</gene>
<dbReference type="InterPro" id="IPR036689">
    <property type="entry name" value="ESAT-6-like_sf"/>
</dbReference>
<organism evidence="3 4">
    <name type="scientific">Amycolatopsis pithecellobii</name>
    <dbReference type="NCBI Taxonomy" id="664692"/>
    <lineage>
        <taxon>Bacteria</taxon>
        <taxon>Bacillati</taxon>
        <taxon>Actinomycetota</taxon>
        <taxon>Actinomycetes</taxon>
        <taxon>Pseudonocardiales</taxon>
        <taxon>Pseudonocardiaceae</taxon>
        <taxon>Amycolatopsis</taxon>
    </lineage>
</organism>
<evidence type="ECO:0000313" key="3">
    <source>
        <dbReference type="EMBL" id="MTD55407.1"/>
    </source>
</evidence>
<name>A0A6N7YQW4_9PSEU</name>
<dbReference type="SUPFAM" id="SSF140453">
    <property type="entry name" value="EsxAB dimer-like"/>
    <property type="match status" value="1"/>
</dbReference>
<evidence type="ECO:0008006" key="5">
    <source>
        <dbReference type="Google" id="ProtNLM"/>
    </source>
</evidence>
<dbReference type="RefSeq" id="WP_154757611.1">
    <property type="nucleotide sequence ID" value="NZ_WMBA01000021.1"/>
</dbReference>
<dbReference type="AlphaFoldDB" id="A0A6N7YQW4"/>
<dbReference type="Pfam" id="PF06013">
    <property type="entry name" value="WXG100"/>
    <property type="match status" value="1"/>
</dbReference>
<evidence type="ECO:0000256" key="1">
    <source>
        <dbReference type="SAM" id="Coils"/>
    </source>
</evidence>
<feature type="coiled-coil region" evidence="1">
    <location>
        <begin position="14"/>
        <end position="52"/>
    </location>
</feature>
<keyword evidence="1" id="KW-0175">Coiled coil</keyword>
<dbReference type="Gene3D" id="1.10.287.1060">
    <property type="entry name" value="ESAT-6-like"/>
    <property type="match status" value="1"/>
</dbReference>
<dbReference type="Proteomes" id="UP000440096">
    <property type="component" value="Unassembled WGS sequence"/>
</dbReference>
<accession>A0A6N7YQW4</accession>
<comment type="caution">
    <text evidence="3">The sequence shown here is derived from an EMBL/GenBank/DDBJ whole genome shotgun (WGS) entry which is preliminary data.</text>
</comment>
<protein>
    <recommendedName>
        <fullName evidence="5">ESAT-6-like protein</fullName>
    </recommendedName>
</protein>
<evidence type="ECO:0000256" key="2">
    <source>
        <dbReference type="SAM" id="MobiDB-lite"/>
    </source>
</evidence>
<proteinExistence type="predicted"/>
<dbReference type="InterPro" id="IPR010310">
    <property type="entry name" value="T7SS_ESAT-6-like"/>
</dbReference>
<sequence>MAADGIIRYNHEAIAETVQQMLQLNQQINQQMEDLEKQVRANKEQYLGASSEHYEQNAATISQDLNSSTERLQQVSQAVQQGSDDLSDQDNQLANLFQ</sequence>
<feature type="region of interest" description="Disordered" evidence="2">
    <location>
        <begin position="65"/>
        <end position="90"/>
    </location>
</feature>
<evidence type="ECO:0000313" key="4">
    <source>
        <dbReference type="Proteomes" id="UP000440096"/>
    </source>
</evidence>